<dbReference type="InterPro" id="IPR021634">
    <property type="entry name" value="DUF3240"/>
</dbReference>
<protein>
    <submittedName>
        <fullName evidence="1">Uncharacterized protein DUF3240</fullName>
    </submittedName>
</protein>
<proteinExistence type="predicted"/>
<comment type="caution">
    <text evidence="1">The sequence shown here is derived from an EMBL/GenBank/DDBJ whole genome shotgun (WGS) entry which is preliminary data.</text>
</comment>
<sequence>MNLVLLTLVAPRALEEELLEQLLIHPEWASGFTLSQVEGHSQRGASLSIQEQVRGRAGRVALQIVLEAEQAERLLGHLKARFPKPDVAYWLTPVSDFGRLA</sequence>
<dbReference type="AlphaFoldDB" id="A0A4R3JU85"/>
<dbReference type="Pfam" id="PF11582">
    <property type="entry name" value="DUF3240"/>
    <property type="match status" value="1"/>
</dbReference>
<reference evidence="1 2" key="1">
    <citation type="submission" date="2019-03" db="EMBL/GenBank/DDBJ databases">
        <title>Genomic Encyclopedia of Type Strains, Phase IV (KMG-IV): sequencing the most valuable type-strain genomes for metagenomic binning, comparative biology and taxonomic classification.</title>
        <authorList>
            <person name="Goeker M."/>
        </authorList>
    </citation>
    <scope>NUCLEOTIDE SEQUENCE [LARGE SCALE GENOMIC DNA]</scope>
    <source>
        <strain evidence="1 2">DSM 103923</strain>
    </source>
</reference>
<dbReference type="OrthoDB" id="9180928at2"/>
<accession>A0A4R3JU85</accession>
<dbReference type="InterPro" id="IPR015867">
    <property type="entry name" value="N-reg_PII/ATP_PRibTrfase_C"/>
</dbReference>
<organism evidence="1 2">
    <name type="scientific">Sulfuritortus calidifontis</name>
    <dbReference type="NCBI Taxonomy" id="1914471"/>
    <lineage>
        <taxon>Bacteria</taxon>
        <taxon>Pseudomonadati</taxon>
        <taxon>Pseudomonadota</taxon>
        <taxon>Betaproteobacteria</taxon>
        <taxon>Nitrosomonadales</taxon>
        <taxon>Thiobacillaceae</taxon>
        <taxon>Sulfuritortus</taxon>
    </lineage>
</organism>
<dbReference type="PROSITE" id="PS50096">
    <property type="entry name" value="IQ"/>
    <property type="match status" value="1"/>
</dbReference>
<evidence type="ECO:0000313" key="2">
    <source>
        <dbReference type="Proteomes" id="UP000295135"/>
    </source>
</evidence>
<evidence type="ECO:0000313" key="1">
    <source>
        <dbReference type="EMBL" id="TCS70016.1"/>
    </source>
</evidence>
<dbReference type="EMBL" id="SLZY01000018">
    <property type="protein sequence ID" value="TCS70016.1"/>
    <property type="molecule type" value="Genomic_DNA"/>
</dbReference>
<gene>
    <name evidence="1" type="ORF">EDC61_11830</name>
</gene>
<name>A0A4R3JU85_9PROT</name>
<keyword evidence="2" id="KW-1185">Reference proteome</keyword>
<dbReference type="RefSeq" id="WP_126462960.1">
    <property type="nucleotide sequence ID" value="NZ_AP018721.1"/>
</dbReference>
<dbReference type="Proteomes" id="UP000295135">
    <property type="component" value="Unassembled WGS sequence"/>
</dbReference>
<dbReference type="Gene3D" id="3.30.70.120">
    <property type="match status" value="1"/>
</dbReference>